<dbReference type="Pfam" id="PF01105">
    <property type="entry name" value="EMP24_GP25L"/>
    <property type="match status" value="1"/>
</dbReference>
<evidence type="ECO:0000256" key="6">
    <source>
        <dbReference type="ARBA" id="ARBA00023136"/>
    </source>
</evidence>
<evidence type="ECO:0000256" key="7">
    <source>
        <dbReference type="SAM" id="Phobius"/>
    </source>
</evidence>
<evidence type="ECO:0000256" key="1">
    <source>
        <dbReference type="ARBA" id="ARBA00004479"/>
    </source>
</evidence>
<name>A0A804RIE0_MAIZE</name>
<comment type="subcellular location">
    <subcellularLocation>
        <location evidence="1">Membrane</location>
        <topology evidence="1">Single-pass type I membrane protein</topology>
    </subcellularLocation>
</comment>
<dbReference type="EnsemblPlants" id="Zm00001eb423560_T001">
    <property type="protein sequence ID" value="Zm00001eb423560_P001"/>
    <property type="gene ID" value="Zm00001eb423560"/>
</dbReference>
<keyword evidence="5 7" id="KW-1133">Transmembrane helix</keyword>
<dbReference type="GeneID" id="103641700"/>
<evidence type="ECO:0000256" key="4">
    <source>
        <dbReference type="ARBA" id="ARBA00022729"/>
    </source>
</evidence>
<evidence type="ECO:0000256" key="5">
    <source>
        <dbReference type="ARBA" id="ARBA00022989"/>
    </source>
</evidence>
<dbReference type="RefSeq" id="XP_035819368.1">
    <property type="nucleotide sequence ID" value="XM_035963475.1"/>
</dbReference>
<dbReference type="Gramene" id="Zm00001eb423560_T001">
    <property type="protein sequence ID" value="Zm00001eb423560_P001"/>
    <property type="gene ID" value="Zm00001eb423560"/>
</dbReference>
<feature type="domain" description="GOLD" evidence="8">
    <location>
        <begin position="58"/>
        <end position="102"/>
    </location>
</feature>
<dbReference type="GO" id="GO:0016020">
    <property type="term" value="C:membrane"/>
    <property type="evidence" value="ECO:0007669"/>
    <property type="project" value="UniProtKB-SubCell"/>
</dbReference>
<keyword evidence="3 7" id="KW-0812">Transmembrane</keyword>
<proteinExistence type="inferred from homology"/>
<gene>
    <name evidence="9" type="primary">LOC103641700</name>
</gene>
<feature type="transmembrane region" description="Helical" evidence="7">
    <location>
        <begin position="75"/>
        <end position="95"/>
    </location>
</feature>
<keyword evidence="4" id="KW-0732">Signal</keyword>
<reference evidence="9" key="2">
    <citation type="submission" date="2019-07" db="EMBL/GenBank/DDBJ databases">
        <authorList>
            <person name="Seetharam A."/>
            <person name="Woodhouse M."/>
            <person name="Cannon E."/>
        </authorList>
    </citation>
    <scope>NUCLEOTIDE SEQUENCE [LARGE SCALE GENOMIC DNA]</scope>
    <source>
        <strain evidence="9">cv. B73</strain>
    </source>
</reference>
<dbReference type="AlphaFoldDB" id="A0A804RIE0"/>
<dbReference type="Proteomes" id="UP000007305">
    <property type="component" value="Chromosome 10"/>
</dbReference>
<dbReference type="InParanoid" id="A0A804RIE0"/>
<comment type="similarity">
    <text evidence="2">Belongs to the EMP24/GP25L family.</text>
</comment>
<dbReference type="InterPro" id="IPR015720">
    <property type="entry name" value="Emp24-like"/>
</dbReference>
<dbReference type="KEGG" id="zma:103641700"/>
<reference evidence="10" key="1">
    <citation type="journal article" date="2009" name="Science">
        <title>The B73 maize genome: complexity, diversity, and dynamics.</title>
        <authorList>
            <person name="Schnable P.S."/>
            <person name="Ware D."/>
            <person name="Fulton R.S."/>
            <person name="Stein J.C."/>
            <person name="Wei F."/>
            <person name="Pasternak S."/>
            <person name="Liang C."/>
            <person name="Zhang J."/>
            <person name="Fulton L."/>
            <person name="Graves T.A."/>
            <person name="Minx P."/>
            <person name="Reily A.D."/>
            <person name="Courtney L."/>
            <person name="Kruchowski S.S."/>
            <person name="Tomlinson C."/>
            <person name="Strong C."/>
            <person name="Delehaunty K."/>
            <person name="Fronick C."/>
            <person name="Courtney B."/>
            <person name="Rock S.M."/>
            <person name="Belter E."/>
            <person name="Du F."/>
            <person name="Kim K."/>
            <person name="Abbott R.M."/>
            <person name="Cotton M."/>
            <person name="Levy A."/>
            <person name="Marchetto P."/>
            <person name="Ochoa K."/>
            <person name="Jackson S.M."/>
            <person name="Gillam B."/>
            <person name="Chen W."/>
            <person name="Yan L."/>
            <person name="Higginbotham J."/>
            <person name="Cardenas M."/>
            <person name="Waligorski J."/>
            <person name="Applebaum E."/>
            <person name="Phelps L."/>
            <person name="Falcone J."/>
            <person name="Kanchi K."/>
            <person name="Thane T."/>
            <person name="Scimone A."/>
            <person name="Thane N."/>
            <person name="Henke J."/>
            <person name="Wang T."/>
            <person name="Ruppert J."/>
            <person name="Shah N."/>
            <person name="Rotter K."/>
            <person name="Hodges J."/>
            <person name="Ingenthron E."/>
            <person name="Cordes M."/>
            <person name="Kohlberg S."/>
            <person name="Sgro J."/>
            <person name="Delgado B."/>
            <person name="Mead K."/>
            <person name="Chinwalla A."/>
            <person name="Leonard S."/>
            <person name="Crouse K."/>
            <person name="Collura K."/>
            <person name="Kudrna D."/>
            <person name="Currie J."/>
            <person name="He R."/>
            <person name="Angelova A."/>
            <person name="Rajasekar S."/>
            <person name="Mueller T."/>
            <person name="Lomeli R."/>
            <person name="Scara G."/>
            <person name="Ko A."/>
            <person name="Delaney K."/>
            <person name="Wissotski M."/>
            <person name="Lopez G."/>
            <person name="Campos D."/>
            <person name="Braidotti M."/>
            <person name="Ashley E."/>
            <person name="Golser W."/>
            <person name="Kim H."/>
            <person name="Lee S."/>
            <person name="Lin J."/>
            <person name="Dujmic Z."/>
            <person name="Kim W."/>
            <person name="Talag J."/>
            <person name="Zuccolo A."/>
            <person name="Fan C."/>
            <person name="Sebastian A."/>
            <person name="Kramer M."/>
            <person name="Spiegel L."/>
            <person name="Nascimento L."/>
            <person name="Zutavern T."/>
            <person name="Miller B."/>
            <person name="Ambroise C."/>
            <person name="Muller S."/>
            <person name="Spooner W."/>
            <person name="Narechania A."/>
            <person name="Ren L."/>
            <person name="Wei S."/>
            <person name="Kumari S."/>
            <person name="Faga B."/>
            <person name="Levy M.J."/>
            <person name="McMahan L."/>
            <person name="Van Buren P."/>
            <person name="Vaughn M.W."/>
            <person name="Ying K."/>
            <person name="Yeh C.-T."/>
            <person name="Emrich S.J."/>
            <person name="Jia Y."/>
            <person name="Kalyanaraman A."/>
            <person name="Hsia A.-P."/>
            <person name="Barbazuk W.B."/>
            <person name="Baucom R.S."/>
            <person name="Brutnell T.P."/>
            <person name="Carpita N.C."/>
            <person name="Chaparro C."/>
            <person name="Chia J.-M."/>
            <person name="Deragon J.-M."/>
            <person name="Estill J.C."/>
            <person name="Fu Y."/>
            <person name="Jeddeloh J.A."/>
            <person name="Han Y."/>
            <person name="Lee H."/>
            <person name="Li P."/>
            <person name="Lisch D.R."/>
            <person name="Liu S."/>
            <person name="Liu Z."/>
            <person name="Nagel D.H."/>
            <person name="McCann M.C."/>
            <person name="SanMiguel P."/>
            <person name="Myers A.M."/>
            <person name="Nettleton D."/>
            <person name="Nguyen J."/>
            <person name="Penning B.W."/>
            <person name="Ponnala L."/>
            <person name="Schneider K.L."/>
            <person name="Schwartz D.C."/>
            <person name="Sharma A."/>
            <person name="Soderlund C."/>
            <person name="Springer N.M."/>
            <person name="Sun Q."/>
            <person name="Wang H."/>
            <person name="Waterman M."/>
            <person name="Westerman R."/>
            <person name="Wolfgruber T.K."/>
            <person name="Yang L."/>
            <person name="Yu Y."/>
            <person name="Zhang L."/>
            <person name="Zhou S."/>
            <person name="Zhu Q."/>
            <person name="Bennetzen J.L."/>
            <person name="Dawe R.K."/>
            <person name="Jiang J."/>
            <person name="Jiang N."/>
            <person name="Presting G.G."/>
            <person name="Wessler S.R."/>
            <person name="Aluru S."/>
            <person name="Martienssen R.A."/>
            <person name="Clifton S.W."/>
            <person name="McCombie W.R."/>
            <person name="Wing R.A."/>
            <person name="Wilson R.K."/>
        </authorList>
    </citation>
    <scope>NUCLEOTIDE SEQUENCE [LARGE SCALE GENOMIC DNA]</scope>
    <source>
        <strain evidence="10">cv. B73</strain>
    </source>
</reference>
<dbReference type="Gene3D" id="3.20.20.140">
    <property type="entry name" value="Metal-dependent hydrolases"/>
    <property type="match status" value="1"/>
</dbReference>
<organism evidence="9 10">
    <name type="scientific">Zea mays</name>
    <name type="common">Maize</name>
    <dbReference type="NCBI Taxonomy" id="4577"/>
    <lineage>
        <taxon>Eukaryota</taxon>
        <taxon>Viridiplantae</taxon>
        <taxon>Streptophyta</taxon>
        <taxon>Embryophyta</taxon>
        <taxon>Tracheophyta</taxon>
        <taxon>Spermatophyta</taxon>
        <taxon>Magnoliopsida</taxon>
        <taxon>Liliopsida</taxon>
        <taxon>Poales</taxon>
        <taxon>Poaceae</taxon>
        <taxon>PACMAD clade</taxon>
        <taxon>Panicoideae</taxon>
        <taxon>Andropogonodae</taxon>
        <taxon>Andropogoneae</taxon>
        <taxon>Tripsacinae</taxon>
        <taxon>Zea</taxon>
    </lineage>
</organism>
<keyword evidence="6 7" id="KW-0472">Membrane</keyword>
<dbReference type="PANTHER" id="PTHR22811">
    <property type="entry name" value="TRANSMEMBRANE EMP24 DOMAIN-CONTAINING PROTEIN"/>
    <property type="match status" value="1"/>
</dbReference>
<accession>A0A804RIE0</accession>
<protein>
    <recommendedName>
        <fullName evidence="8">GOLD domain-containing protein</fullName>
    </recommendedName>
</protein>
<evidence type="ECO:0000259" key="8">
    <source>
        <dbReference type="Pfam" id="PF01105"/>
    </source>
</evidence>
<evidence type="ECO:0000313" key="9">
    <source>
        <dbReference type="EnsemblPlants" id="Zm00001eb423560_P001"/>
    </source>
</evidence>
<dbReference type="InterPro" id="IPR009038">
    <property type="entry name" value="GOLD_dom"/>
</dbReference>
<dbReference type="OrthoDB" id="759142at2759"/>
<evidence type="ECO:0000256" key="3">
    <source>
        <dbReference type="ARBA" id="ARBA00022692"/>
    </source>
</evidence>
<reference evidence="9" key="3">
    <citation type="submission" date="2021-05" db="UniProtKB">
        <authorList>
            <consortium name="EnsemblPlants"/>
        </authorList>
    </citation>
    <scope>IDENTIFICATION</scope>
    <source>
        <strain evidence="9">cv. B73</strain>
    </source>
</reference>
<sequence length="107" mass="12585">MEVMVRECGINSFRFFMTYKGLLMVTDDLLLQGLRNASRLVPLVWFMQRMVMLLPRDNNREADMRTVSERTNSRVAWFSILSLGVCVAISVLQLWHLQGFFRKKKLI</sequence>
<evidence type="ECO:0000256" key="2">
    <source>
        <dbReference type="ARBA" id="ARBA00007104"/>
    </source>
</evidence>
<evidence type="ECO:0000313" key="10">
    <source>
        <dbReference type="Proteomes" id="UP000007305"/>
    </source>
</evidence>
<keyword evidence="10" id="KW-1185">Reference proteome</keyword>